<dbReference type="Proteomes" id="UP000230611">
    <property type="component" value="Unassembled WGS sequence"/>
</dbReference>
<gene>
    <name evidence="1" type="ORF">CO116_02470</name>
</gene>
<dbReference type="EMBL" id="PFUO01000111">
    <property type="protein sequence ID" value="PJB16187.1"/>
    <property type="molecule type" value="Genomic_DNA"/>
</dbReference>
<dbReference type="AlphaFoldDB" id="A0A2M8AF85"/>
<comment type="caution">
    <text evidence="1">The sequence shown here is derived from an EMBL/GenBank/DDBJ whole genome shotgun (WGS) entry which is preliminary data.</text>
</comment>
<proteinExistence type="predicted"/>
<sequence>MDNKRERFKRLAEYRTNEVLKRIRVLGNCSNRSAYEFTEEEINKIFSVIDKAVKETKAKFHFSKNNKFKL</sequence>
<reference evidence="2" key="1">
    <citation type="submission" date="2017-09" db="EMBL/GenBank/DDBJ databases">
        <title>Depth-based differentiation of microbial function through sediment-hosted aquifers and enrichment of novel symbionts in the deep terrestrial subsurface.</title>
        <authorList>
            <person name="Probst A.J."/>
            <person name="Ladd B."/>
            <person name="Jarett J.K."/>
            <person name="Geller-Mcgrath D.E."/>
            <person name="Sieber C.M.K."/>
            <person name="Emerson J.B."/>
            <person name="Anantharaman K."/>
            <person name="Thomas B.C."/>
            <person name="Malmstrom R."/>
            <person name="Stieglmeier M."/>
            <person name="Klingl A."/>
            <person name="Woyke T."/>
            <person name="Ryan C.M."/>
            <person name="Banfield J.F."/>
        </authorList>
    </citation>
    <scope>NUCLEOTIDE SEQUENCE [LARGE SCALE GENOMIC DNA]</scope>
</reference>
<evidence type="ECO:0000313" key="2">
    <source>
        <dbReference type="Proteomes" id="UP000230611"/>
    </source>
</evidence>
<name>A0A2M8AF85_9BACT</name>
<protein>
    <submittedName>
        <fullName evidence="1">Uncharacterized protein</fullName>
    </submittedName>
</protein>
<evidence type="ECO:0000313" key="1">
    <source>
        <dbReference type="EMBL" id="PJB16187.1"/>
    </source>
</evidence>
<accession>A0A2M8AF85</accession>
<organism evidence="1 2">
    <name type="scientific">Candidatus Falkowbacteria bacterium CG_4_9_14_3_um_filter_38_19</name>
    <dbReference type="NCBI Taxonomy" id="1974559"/>
    <lineage>
        <taxon>Bacteria</taxon>
        <taxon>Candidatus Falkowiibacteriota</taxon>
    </lineage>
</organism>